<reference evidence="2 3" key="1">
    <citation type="submission" date="2018-04" db="EMBL/GenBank/DDBJ databases">
        <title>Genomic Encyclopedia of Archaeal and Bacterial Type Strains, Phase II (KMG-II): from individual species to whole genera.</title>
        <authorList>
            <person name="Goeker M."/>
        </authorList>
    </citation>
    <scope>NUCLEOTIDE SEQUENCE [LARGE SCALE GENOMIC DNA]</scope>
    <source>
        <strain evidence="2 3">DSM 25521</strain>
    </source>
</reference>
<gene>
    <name evidence="2" type="ORF">C8P69_1087</name>
</gene>
<keyword evidence="3" id="KW-1185">Reference proteome</keyword>
<dbReference type="RefSeq" id="WP_108178607.1">
    <property type="nucleotide sequence ID" value="NZ_JAIESU010000065.1"/>
</dbReference>
<name>A0A2T4YYZ3_9HYPH</name>
<dbReference type="OrthoDB" id="149299at2"/>
<evidence type="ECO:0000313" key="2">
    <source>
        <dbReference type="EMBL" id="PTM52208.1"/>
    </source>
</evidence>
<proteinExistence type="predicted"/>
<organism evidence="2 3">
    <name type="scientific">Phreatobacter oligotrophus</name>
    <dbReference type="NCBI Taxonomy" id="1122261"/>
    <lineage>
        <taxon>Bacteria</taxon>
        <taxon>Pseudomonadati</taxon>
        <taxon>Pseudomonadota</taxon>
        <taxon>Alphaproteobacteria</taxon>
        <taxon>Hyphomicrobiales</taxon>
        <taxon>Phreatobacteraceae</taxon>
        <taxon>Phreatobacter</taxon>
    </lineage>
</organism>
<dbReference type="AlphaFoldDB" id="A0A2T4YYZ3"/>
<protein>
    <submittedName>
        <fullName evidence="2">ERF superfamily protein</fullName>
    </submittedName>
</protein>
<sequence length="342" mass="36949">MSARSSDSIRHIAKALAAAQCDLQNPQARHEGQIRRELPSGLALIEPYRFASLGDGLALIRPILGRHGLSLIQATRLDGQAGLVILETRIIHESGEWILADYPVAPLPHGGASDPRELGAALTYARRQSLFSLIGIAPQNDPDGCVGAGLPAGDHDASRPIAGSKEPVGQLIEEISVKRCAHDRRDMGDRTNTGASWPADGSFPKPLTPLDLARTSDDQLAALSEELERLSSLKDLRSWAMDRVKVIAPLLPQDRRRLNEAFLARRKAVDQQVAHEGNSADRLVDEDPNLEKGAPAIAGDKGTTRSERPSRPRSEREERTKNGSRRQPVLATDVPAAGPGQP</sequence>
<evidence type="ECO:0000256" key="1">
    <source>
        <dbReference type="SAM" id="MobiDB-lite"/>
    </source>
</evidence>
<feature type="compositionally biased region" description="Basic and acidic residues" evidence="1">
    <location>
        <begin position="302"/>
        <end position="321"/>
    </location>
</feature>
<dbReference type="EMBL" id="PZZL01000008">
    <property type="protein sequence ID" value="PTM52208.1"/>
    <property type="molecule type" value="Genomic_DNA"/>
</dbReference>
<dbReference type="Proteomes" id="UP000241808">
    <property type="component" value="Unassembled WGS sequence"/>
</dbReference>
<comment type="caution">
    <text evidence="2">The sequence shown here is derived from an EMBL/GenBank/DDBJ whole genome shotgun (WGS) entry which is preliminary data.</text>
</comment>
<dbReference type="InterPro" id="IPR007499">
    <property type="entry name" value="ERF_bacteria_virus"/>
</dbReference>
<dbReference type="Pfam" id="PF04404">
    <property type="entry name" value="ERF"/>
    <property type="match status" value="1"/>
</dbReference>
<feature type="region of interest" description="Disordered" evidence="1">
    <location>
        <begin position="185"/>
        <end position="204"/>
    </location>
</feature>
<evidence type="ECO:0000313" key="3">
    <source>
        <dbReference type="Proteomes" id="UP000241808"/>
    </source>
</evidence>
<accession>A0A2T4YYZ3</accession>
<feature type="region of interest" description="Disordered" evidence="1">
    <location>
        <begin position="270"/>
        <end position="342"/>
    </location>
</feature>